<dbReference type="EMBL" id="JAWSTH010000015">
    <property type="protein sequence ID" value="MDW5594335.1"/>
    <property type="molecule type" value="Genomic_DNA"/>
</dbReference>
<organism evidence="6 7">
    <name type="scientific">Conexibacter stalactiti</name>
    <dbReference type="NCBI Taxonomy" id="1940611"/>
    <lineage>
        <taxon>Bacteria</taxon>
        <taxon>Bacillati</taxon>
        <taxon>Actinomycetota</taxon>
        <taxon>Thermoleophilia</taxon>
        <taxon>Solirubrobacterales</taxon>
        <taxon>Conexibacteraceae</taxon>
        <taxon>Conexibacter</taxon>
    </lineage>
</organism>
<dbReference type="PANTHER" id="PTHR43087">
    <property type="entry name" value="LYSINE/ARGININE/ORNITHINE TRANSPORT SYSTEM KINASE"/>
    <property type="match status" value="1"/>
</dbReference>
<accession>A0ABU4HP58</accession>
<dbReference type="Pfam" id="PF03308">
    <property type="entry name" value="MeaB"/>
    <property type="match status" value="1"/>
</dbReference>
<evidence type="ECO:0000256" key="1">
    <source>
        <dbReference type="ARBA" id="ARBA00022741"/>
    </source>
</evidence>
<dbReference type="InterPro" id="IPR003593">
    <property type="entry name" value="AAA+_ATPase"/>
</dbReference>
<dbReference type="InterPro" id="IPR027417">
    <property type="entry name" value="P-loop_NTPase"/>
</dbReference>
<evidence type="ECO:0000256" key="4">
    <source>
        <dbReference type="ARBA" id="ARBA00023186"/>
    </source>
</evidence>
<proteinExistence type="predicted"/>
<evidence type="ECO:0000259" key="5">
    <source>
        <dbReference type="SMART" id="SM00382"/>
    </source>
</evidence>
<dbReference type="InterPro" id="IPR052040">
    <property type="entry name" value="GTPase/Isobutyryl-CoA_mutase"/>
</dbReference>
<evidence type="ECO:0000313" key="6">
    <source>
        <dbReference type="EMBL" id="MDW5594335.1"/>
    </source>
</evidence>
<evidence type="ECO:0000313" key="7">
    <source>
        <dbReference type="Proteomes" id="UP001284601"/>
    </source>
</evidence>
<comment type="caution">
    <text evidence="6">The sequence shown here is derived from an EMBL/GenBank/DDBJ whole genome shotgun (WGS) entry which is preliminary data.</text>
</comment>
<reference evidence="6 7" key="2">
    <citation type="submission" date="2023-10" db="EMBL/GenBank/DDBJ databases">
        <authorList>
            <person name="Han X.F."/>
        </authorList>
    </citation>
    <scope>NUCLEOTIDE SEQUENCE [LARGE SCALE GENOMIC DNA]</scope>
    <source>
        <strain evidence="6 7">KCTC 39840</strain>
    </source>
</reference>
<dbReference type="RefSeq" id="WP_318596606.1">
    <property type="nucleotide sequence ID" value="NZ_JAWSTH010000015.1"/>
</dbReference>
<keyword evidence="4" id="KW-0143">Chaperone</keyword>
<protein>
    <submittedName>
        <fullName evidence="6">GTP-binding protein</fullName>
    </submittedName>
</protein>
<feature type="domain" description="AAA+ ATPase" evidence="5">
    <location>
        <begin position="53"/>
        <end position="262"/>
    </location>
</feature>
<sequence length="324" mass="32928">MNGGELGARLRDGDLSAAPAVLNLVESRAPRDQAAIAELLASIAPAALGGEAPAHVVGITGPPGAGKSTLLSALLHGWRERGRTVAVLAVDPSSKRSGGALLGDRARIEFDPADHGVFIRSMAAGERLGGLAPATRAAAHALAAAFDVVVIETVGVGQSETEIADVADTVAVVVQPGSGDALQFIKSGIMEIPDVLIVTKADLGQVAVRARRDLHAALRSLGARETAVVAVSSLPPAQGIDRLLDALDAHRAATDVPARRLSARRLHALADFVEEHGARGLRALGGRRAAEKWLAAQAPGLDVPSLEQALAERAAAAGGGAPPA</sequence>
<dbReference type="SMART" id="SM00382">
    <property type="entry name" value="AAA"/>
    <property type="match status" value="1"/>
</dbReference>
<dbReference type="PANTHER" id="PTHR43087:SF1">
    <property type="entry name" value="LAO_AO TRANSPORT SYSTEM ATPASE"/>
    <property type="match status" value="1"/>
</dbReference>
<reference evidence="7" key="1">
    <citation type="submission" date="2023-07" db="EMBL/GenBank/DDBJ databases">
        <title>Conexibacter stalactiti sp. nov., isolated from stalactites in a lava cave and emended description of the genus Conexibacter.</title>
        <authorList>
            <person name="Lee S.D."/>
        </authorList>
    </citation>
    <scope>NUCLEOTIDE SEQUENCE [LARGE SCALE GENOMIC DNA]</scope>
    <source>
        <strain evidence="7">KCTC 39840</strain>
    </source>
</reference>
<dbReference type="Gene3D" id="3.40.50.300">
    <property type="entry name" value="P-loop containing nucleotide triphosphate hydrolases"/>
    <property type="match status" value="1"/>
</dbReference>
<keyword evidence="2" id="KW-0378">Hydrolase</keyword>
<keyword evidence="7" id="KW-1185">Reference proteome</keyword>
<dbReference type="SUPFAM" id="SSF52540">
    <property type="entry name" value="P-loop containing nucleoside triphosphate hydrolases"/>
    <property type="match status" value="1"/>
</dbReference>
<keyword evidence="1" id="KW-0547">Nucleotide-binding</keyword>
<evidence type="ECO:0000256" key="3">
    <source>
        <dbReference type="ARBA" id="ARBA00023134"/>
    </source>
</evidence>
<dbReference type="Proteomes" id="UP001284601">
    <property type="component" value="Unassembled WGS sequence"/>
</dbReference>
<evidence type="ECO:0000256" key="2">
    <source>
        <dbReference type="ARBA" id="ARBA00022801"/>
    </source>
</evidence>
<gene>
    <name evidence="6" type="ORF">R7226_08310</name>
</gene>
<keyword evidence="3" id="KW-0342">GTP-binding</keyword>
<name>A0ABU4HP58_9ACTN</name>